<feature type="region of interest" description="Disordered" evidence="5">
    <location>
        <begin position="736"/>
        <end position="755"/>
    </location>
</feature>
<dbReference type="WBParaSite" id="MBELARI_LOCUS13743">
    <property type="protein sequence ID" value="MBELARI_LOCUS13743"/>
    <property type="gene ID" value="MBELARI_LOCUS13743"/>
</dbReference>
<dbReference type="GO" id="GO:0005319">
    <property type="term" value="F:lipid transporter activity"/>
    <property type="evidence" value="ECO:0007669"/>
    <property type="project" value="InterPro"/>
</dbReference>
<feature type="domain" description="Vitellogenin" evidence="7">
    <location>
        <begin position="26"/>
        <end position="632"/>
    </location>
</feature>
<evidence type="ECO:0000313" key="10">
    <source>
        <dbReference type="WBParaSite" id="MBELARI_LOCUS13743"/>
    </source>
</evidence>
<reference evidence="10" key="1">
    <citation type="submission" date="2024-02" db="UniProtKB">
        <authorList>
            <consortium name="WormBaseParasite"/>
        </authorList>
    </citation>
    <scope>IDENTIFICATION</scope>
</reference>
<dbReference type="InterPro" id="IPR050733">
    <property type="entry name" value="Vitellogenin/Apolipophorin"/>
</dbReference>
<dbReference type="GO" id="GO:0045735">
    <property type="term" value="F:nutrient reservoir activity"/>
    <property type="evidence" value="ECO:0007669"/>
    <property type="project" value="UniProtKB-KW"/>
</dbReference>
<organism evidence="9 10">
    <name type="scientific">Mesorhabditis belari</name>
    <dbReference type="NCBI Taxonomy" id="2138241"/>
    <lineage>
        <taxon>Eukaryota</taxon>
        <taxon>Metazoa</taxon>
        <taxon>Ecdysozoa</taxon>
        <taxon>Nematoda</taxon>
        <taxon>Chromadorea</taxon>
        <taxon>Rhabditida</taxon>
        <taxon>Rhabditina</taxon>
        <taxon>Rhabditomorpha</taxon>
        <taxon>Rhabditoidea</taxon>
        <taxon>Rhabditidae</taxon>
        <taxon>Mesorhabditinae</taxon>
        <taxon>Mesorhabditis</taxon>
    </lineage>
</organism>
<evidence type="ECO:0000256" key="5">
    <source>
        <dbReference type="SAM" id="MobiDB-lite"/>
    </source>
</evidence>
<evidence type="ECO:0000259" key="7">
    <source>
        <dbReference type="PROSITE" id="PS51211"/>
    </source>
</evidence>
<dbReference type="Pfam" id="PF09172">
    <property type="entry name" value="Vit_open_b-sht"/>
    <property type="match status" value="1"/>
</dbReference>
<feature type="chain" id="PRO_5042161772" evidence="6">
    <location>
        <begin position="19"/>
        <end position="1031"/>
    </location>
</feature>
<feature type="signal peptide" evidence="6">
    <location>
        <begin position="1"/>
        <end position="18"/>
    </location>
</feature>
<dbReference type="Proteomes" id="UP000887575">
    <property type="component" value="Unassembled WGS sequence"/>
</dbReference>
<dbReference type="SMART" id="SM00216">
    <property type="entry name" value="VWD"/>
    <property type="match status" value="1"/>
</dbReference>
<keyword evidence="9" id="KW-1185">Reference proteome</keyword>
<keyword evidence="3 4" id="KW-1015">Disulfide bond</keyword>
<dbReference type="SMART" id="SM00638">
    <property type="entry name" value="LPD_N"/>
    <property type="match status" value="1"/>
</dbReference>
<feature type="disulfide bond" evidence="4">
    <location>
        <begin position="225"/>
        <end position="228"/>
    </location>
</feature>
<name>A0AAF3EIB5_9BILA</name>
<evidence type="ECO:0000256" key="2">
    <source>
        <dbReference type="ARBA" id="ARBA00022761"/>
    </source>
</evidence>
<dbReference type="Gene3D" id="2.30.230.10">
    <property type="entry name" value="Lipovitellin, beta-sheet shell regions, chain A"/>
    <property type="match status" value="1"/>
</dbReference>
<evidence type="ECO:0000256" key="3">
    <source>
        <dbReference type="ARBA" id="ARBA00023157"/>
    </source>
</evidence>
<dbReference type="InterPro" id="IPR015819">
    <property type="entry name" value="Lipid_transp_b-sht_shell"/>
</dbReference>
<dbReference type="InterPro" id="IPR001846">
    <property type="entry name" value="VWF_type-D"/>
</dbReference>
<dbReference type="PROSITE" id="PS51233">
    <property type="entry name" value="VWFD"/>
    <property type="match status" value="1"/>
</dbReference>
<protein>
    <submittedName>
        <fullName evidence="10">Uncharacterized protein</fullName>
    </submittedName>
</protein>
<dbReference type="InterPro" id="IPR015816">
    <property type="entry name" value="Vitellinogen_b-sht_N"/>
</dbReference>
<dbReference type="PROSITE" id="PS51211">
    <property type="entry name" value="VITELLOGENIN"/>
    <property type="match status" value="1"/>
</dbReference>
<dbReference type="InterPro" id="IPR001747">
    <property type="entry name" value="Vitellogenin_N"/>
</dbReference>
<dbReference type="GO" id="GO:0005576">
    <property type="term" value="C:extracellular region"/>
    <property type="evidence" value="ECO:0007669"/>
    <property type="project" value="UniProtKB-SubCell"/>
</dbReference>
<dbReference type="PANTHER" id="PTHR23345">
    <property type="entry name" value="VITELLOGENIN-RELATED"/>
    <property type="match status" value="1"/>
</dbReference>
<sequence length="1031" mass="120070">MKLLAAFGLLAIALAASSRQWEERSFNKGNTYEFEWKGQIVSGVPVKGSSSHSLQQIHSKVLITVNEKHSILRLDNVKLTNGHKQLTEPRIISEVSLDESQLTSEQREQIKLPIRFRYHQGIISEIVFSEEESAWSENIKRSILNMLQVQMSPRKTQEEYNTKTVSNNKFFTVTERTLEGECEVAYTIVESEKNREEKEITKSLNFEKCPKRIDIRYGPRYSAECSMCEATDARPESQTVINYKVRGEDEERFLITEVELKSEYVFTPLLEGSRDARHLRPPKDAPCQHQKVIYDRRQPLVVRQSAVDALRMLRDQMPRKEELMEKIVRSDSSISSSEMIRKIAKGFRFEGVLSGYVYEHVRIVPTTLGLPLQVTSKLPTVAHIKAHIKAEISPKMSLRVEMEPSFVSTHVTEMTVFSPEMHIGSRVFHSIQSTLPIHGQVEYNDEKQQLKAVLRLPKEEKRVLLVESRPTTFVRSFNNKQVPVLEEKTIRIPSFEKTSVHYEQSYGEEHFGLRTEVIGSVHRHVFDKKSPESILFGENHVQVVLVPTAESVKEIVLEVEPKYTKMASSEYESPRYDETFTEKEFVLAKDCSQEPEYAVMMKKMEKDSEEKKIKIVTQEKEIECELKQEKIVCNVDGRRVEDEEALYDMGIKLIGESSCEITIPKMTIRFDGYKVEIKADKRTENTQCGLCGHFDGRRDNEFRRADNEETEDIEEFHRSWLRRDNECEVEESKLKEKKNYGVESDEEERYDSEESFWNPREDFEEENMGEKRSRKMLKKNLKKHISRKNIRDEEENTYEPENEIVMVEREGKTCFSMEEQPKCQPGDELIETENRKVKLACLPRSDRSTRRIVNGLKRGEESIMEEIRSLSMSLTERIELPKLCPLSHQLEEGSGGEDPCLCFKYSLKFTNLSDEYTFKIPDGQCDLHCQMIVKNSLKEEENKTIGYQISFKLEGAKRAILPCTQLNIRPVGGQRIKVVVVDPRAPIDVPFNQFTLVHKWMNEGYQWEKHEHDEDDYDMWITIKPKYFEKQ</sequence>
<dbReference type="SUPFAM" id="SSF56968">
    <property type="entry name" value="Lipovitellin-phosvitin complex, beta-sheet shell regions"/>
    <property type="match status" value="2"/>
</dbReference>
<evidence type="ECO:0000259" key="8">
    <source>
        <dbReference type="PROSITE" id="PS51233"/>
    </source>
</evidence>
<dbReference type="SMART" id="SM01169">
    <property type="entry name" value="DUF1943"/>
    <property type="match status" value="1"/>
</dbReference>
<proteinExistence type="predicted"/>
<dbReference type="Gene3D" id="2.20.80.10">
    <property type="entry name" value="Lipovitellin-phosvitin complex, chain A, domain 4"/>
    <property type="match status" value="1"/>
</dbReference>
<evidence type="ECO:0000256" key="6">
    <source>
        <dbReference type="SAM" id="SignalP"/>
    </source>
</evidence>
<feature type="compositionally biased region" description="Acidic residues" evidence="5">
    <location>
        <begin position="743"/>
        <end position="754"/>
    </location>
</feature>
<feature type="domain" description="VWFD" evidence="8">
    <location>
        <begin position="553"/>
        <end position="728"/>
    </location>
</feature>
<accession>A0AAF3EIB5</accession>
<dbReference type="Pfam" id="PF00094">
    <property type="entry name" value="VWD"/>
    <property type="match status" value="1"/>
</dbReference>
<evidence type="ECO:0000256" key="4">
    <source>
        <dbReference type="PROSITE-ProRule" id="PRU00557"/>
    </source>
</evidence>
<dbReference type="InterPro" id="IPR015255">
    <property type="entry name" value="Vitellinogen_open_b-sht"/>
</dbReference>
<dbReference type="PANTHER" id="PTHR23345:SF15">
    <property type="entry name" value="VITELLOGENIN 1-RELATED"/>
    <property type="match status" value="1"/>
</dbReference>
<evidence type="ECO:0000256" key="1">
    <source>
        <dbReference type="ARBA" id="ARBA00022729"/>
    </source>
</evidence>
<comment type="caution">
    <text evidence="4">Lacks conserved residue(s) required for the propagation of feature annotation.</text>
</comment>
<dbReference type="AlphaFoldDB" id="A0AAF3EIB5"/>
<dbReference type="Pfam" id="PF01347">
    <property type="entry name" value="Vitellogenin_N"/>
    <property type="match status" value="1"/>
</dbReference>
<keyword evidence="2" id="KW-0758">Storage protein</keyword>
<keyword evidence="1 6" id="KW-0732">Signal</keyword>
<evidence type="ECO:0000313" key="9">
    <source>
        <dbReference type="Proteomes" id="UP000887575"/>
    </source>
</evidence>